<keyword evidence="2 9" id="KW-0378">Hydrolase</keyword>
<evidence type="ECO:0000256" key="7">
    <source>
        <dbReference type="ARBA" id="ARBA00037986"/>
    </source>
</evidence>
<dbReference type="PANTHER" id="PTHR43739:SF2">
    <property type="entry name" value="OLIGOXYLOGLUCAN-REDUCING END-SPECIFIC XYLOGLUCANASE-RELATED"/>
    <property type="match status" value="1"/>
</dbReference>
<keyword evidence="1 8" id="KW-0732">Signal</keyword>
<proteinExistence type="evidence at transcript level"/>
<feature type="chain" id="PRO_5026134351" evidence="8">
    <location>
        <begin position="17"/>
        <end position="732"/>
    </location>
</feature>
<evidence type="ECO:0000256" key="2">
    <source>
        <dbReference type="ARBA" id="ARBA00022801"/>
    </source>
</evidence>
<organism evidence="9">
    <name type="scientific">fungal sp</name>
    <dbReference type="NCBI Taxonomy" id="1709941"/>
    <lineage>
        <taxon>Eukaryota</taxon>
        <taxon>Fungi</taxon>
    </lineage>
</organism>
<dbReference type="EC" id="3.2.1.4" evidence="9"/>
<dbReference type="EMBL" id="MN265356">
    <property type="protein sequence ID" value="QIK02130.1"/>
    <property type="molecule type" value="mRNA"/>
</dbReference>
<evidence type="ECO:0000256" key="6">
    <source>
        <dbReference type="ARBA" id="ARBA00023326"/>
    </source>
</evidence>
<dbReference type="InterPro" id="IPR052025">
    <property type="entry name" value="Xyloglucanase_GH74"/>
</dbReference>
<dbReference type="FunFam" id="2.130.10.10:FF:000534">
    <property type="entry name" value="Xyloglucanase Xgh74A"/>
    <property type="match status" value="1"/>
</dbReference>
<dbReference type="AlphaFoldDB" id="A0A6G7SKB6"/>
<keyword evidence="4" id="KW-0119">Carbohydrate metabolism</keyword>
<dbReference type="PANTHER" id="PTHR43739">
    <property type="entry name" value="XYLOGLUCANASE (EUROFUNG)"/>
    <property type="match status" value="1"/>
</dbReference>
<dbReference type="InterPro" id="IPR015943">
    <property type="entry name" value="WD40/YVTN_repeat-like_dom_sf"/>
</dbReference>
<protein>
    <submittedName>
        <fullName evidence="9">Glycoside hydrolase family 74</fullName>
        <ecNumber evidence="9">3.2.1.4</ecNumber>
    </submittedName>
</protein>
<evidence type="ECO:0000313" key="9">
    <source>
        <dbReference type="EMBL" id="QIK02130.1"/>
    </source>
</evidence>
<dbReference type="SUPFAM" id="SSF110296">
    <property type="entry name" value="Oligoxyloglucan reducing end-specific cellobiohydrolase"/>
    <property type="match status" value="2"/>
</dbReference>
<name>A0A6G7SKB6_9FUNG</name>
<evidence type="ECO:0000256" key="5">
    <source>
        <dbReference type="ARBA" id="ARBA00023295"/>
    </source>
</evidence>
<dbReference type="Gene3D" id="2.130.10.10">
    <property type="entry name" value="YVTN repeat-like/Quinoprotein amine dehydrogenase"/>
    <property type="match status" value="2"/>
</dbReference>
<dbReference type="GO" id="GO:0030245">
    <property type="term" value="P:cellulose catabolic process"/>
    <property type="evidence" value="ECO:0007669"/>
    <property type="project" value="UniProtKB-KW"/>
</dbReference>
<sequence length="732" mass="77138">MKAVAVLSSLAAIADAAATWKNARFGGGGGFVPSIVFHPTEPGVAYARTDIGGIYRLNDDDSWTPITDSLADTAHWGRWGPDALALDPQDADIIYSAVGMYTNDWDPNNGAIIKSTDRGETWTVTDLPFKVGGNMPGRGMGERLAVDPKNSDIVYFGARSGNGLWKSTDAGESFEKVDSFEAVGTYIPNPNDSSGYNSDKQGLAFVTFDSTSDTVDGATSRIFVGTADNITASVYVTEDAGATWEAVEGQPDQFFPHKCRLQPDEGALYLSYTDGSGPYDGSLGSVWRYDISSGEWTNITPVTGSDLNFGFGGLALDMQNPGTLVVASLNSWWPDAQIYRSTDSGATWSVLWQWGNYPELIYYYGISTEKAPWIRNDFLDVDSKWLGWMIESLEINPHDSDHFLYGTGLTIFGGHDLTNWDRTHNITIESLADGIEETAVLEIASAPGGSELLAAVGDISGFSFADAADLDTAPQNVWNSPKFTSTDGVDYAGNNPEKVVRVGKDGGAPMLALSSDGGFTWALHAGADSSASGGKVAYSADGDIIVWSTESGNVIRSQDEGSFSAISSLSSGAVIAADRSDNDYFYAGSSGTFYVSSNGGSAFSEAGSLSGVDSIRDIATHPTTAGTLYISTNTGVFTSTDHGATFTPLSTTLTNTHQISLGVGAGSTDFNIYAFGTGPNGARLYGSGNGGDSWTDIQGDGQTFGAIDGARLAGSGNVGGRVYVGVLSRLVK</sequence>
<reference evidence="9" key="1">
    <citation type="submission" date="2019-08" db="EMBL/GenBank/DDBJ databases">
        <authorList>
            <person name="Goldbeck R."/>
            <person name="Carazolle M.F."/>
            <person name="Carvalho L."/>
        </authorList>
    </citation>
    <scope>NUCLEOTIDE SEQUENCE</scope>
    <source>
        <strain evidence="9">AAJ6</strain>
    </source>
</reference>
<evidence type="ECO:0000256" key="4">
    <source>
        <dbReference type="ARBA" id="ARBA00023277"/>
    </source>
</evidence>
<comment type="similarity">
    <text evidence="7">Belongs to the glycosyl hydrolase 74 family.</text>
</comment>
<evidence type="ECO:0000256" key="1">
    <source>
        <dbReference type="ARBA" id="ARBA00022729"/>
    </source>
</evidence>
<dbReference type="CDD" id="cd15482">
    <property type="entry name" value="Sialidase_non-viral"/>
    <property type="match status" value="1"/>
</dbReference>
<keyword evidence="3" id="KW-0136">Cellulose degradation</keyword>
<accession>A0A6G7SKB6</accession>
<dbReference type="GO" id="GO:0008810">
    <property type="term" value="F:cellulase activity"/>
    <property type="evidence" value="ECO:0007669"/>
    <property type="project" value="UniProtKB-EC"/>
</dbReference>
<keyword evidence="6" id="KW-0624">Polysaccharide degradation</keyword>
<evidence type="ECO:0000256" key="3">
    <source>
        <dbReference type="ARBA" id="ARBA00023001"/>
    </source>
</evidence>
<feature type="signal peptide" evidence="8">
    <location>
        <begin position="1"/>
        <end position="16"/>
    </location>
</feature>
<evidence type="ECO:0000256" key="8">
    <source>
        <dbReference type="SAM" id="SignalP"/>
    </source>
</evidence>
<dbReference type="GO" id="GO:0010411">
    <property type="term" value="P:xyloglucan metabolic process"/>
    <property type="evidence" value="ECO:0007669"/>
    <property type="project" value="TreeGrafter"/>
</dbReference>
<keyword evidence="5 9" id="KW-0326">Glycosidase</keyword>